<feature type="compositionally biased region" description="Basic and acidic residues" evidence="4">
    <location>
        <begin position="661"/>
        <end position="670"/>
    </location>
</feature>
<keyword evidence="2 3" id="KW-0067">ATP-binding</keyword>
<feature type="compositionally biased region" description="Low complexity" evidence="4">
    <location>
        <begin position="625"/>
        <end position="638"/>
    </location>
</feature>
<dbReference type="Proteomes" id="UP000054342">
    <property type="component" value="Unassembled WGS sequence"/>
</dbReference>
<feature type="domain" description="Protein kinase" evidence="5">
    <location>
        <begin position="1228"/>
        <end position="1482"/>
    </location>
</feature>
<dbReference type="SUPFAM" id="SSF52540">
    <property type="entry name" value="P-loop containing nucleoside triphosphate hydrolases"/>
    <property type="match status" value="1"/>
</dbReference>
<name>A0A0D2CWI2_9EURO</name>
<dbReference type="Gene3D" id="3.30.200.20">
    <property type="entry name" value="Phosphorylase Kinase, domain 1"/>
    <property type="match status" value="1"/>
</dbReference>
<keyword evidence="1 3" id="KW-0547">Nucleotide-binding</keyword>
<dbReference type="PROSITE" id="PS50011">
    <property type="entry name" value="PROTEIN_KINASE_DOM"/>
    <property type="match status" value="1"/>
</dbReference>
<evidence type="ECO:0000256" key="1">
    <source>
        <dbReference type="ARBA" id="ARBA00022741"/>
    </source>
</evidence>
<dbReference type="EMBL" id="KN847320">
    <property type="protein sequence ID" value="KIW54497.1"/>
    <property type="molecule type" value="Genomic_DNA"/>
</dbReference>
<dbReference type="InterPro" id="IPR000719">
    <property type="entry name" value="Prot_kinase_dom"/>
</dbReference>
<dbReference type="Gene3D" id="3.40.50.300">
    <property type="entry name" value="P-loop containing nucleotide triphosphate hydrolases"/>
    <property type="match status" value="1"/>
</dbReference>
<feature type="region of interest" description="Disordered" evidence="4">
    <location>
        <begin position="288"/>
        <end position="324"/>
    </location>
</feature>
<dbReference type="OrthoDB" id="5365701at2759"/>
<protein>
    <recommendedName>
        <fullName evidence="5">Protein kinase domain-containing protein</fullName>
    </recommendedName>
</protein>
<dbReference type="GeneID" id="25328760"/>
<evidence type="ECO:0000313" key="6">
    <source>
        <dbReference type="EMBL" id="KIW54497.1"/>
    </source>
</evidence>
<dbReference type="InterPro" id="IPR017441">
    <property type="entry name" value="Protein_kinase_ATP_BS"/>
</dbReference>
<dbReference type="GO" id="GO:0004672">
    <property type="term" value="F:protein kinase activity"/>
    <property type="evidence" value="ECO:0007669"/>
    <property type="project" value="InterPro"/>
</dbReference>
<evidence type="ECO:0000313" key="7">
    <source>
        <dbReference type="Proteomes" id="UP000054342"/>
    </source>
</evidence>
<feature type="region of interest" description="Disordered" evidence="4">
    <location>
        <begin position="977"/>
        <end position="1022"/>
    </location>
</feature>
<dbReference type="HOGENOM" id="CLU_245770_0_0_1"/>
<dbReference type="GO" id="GO:0005524">
    <property type="term" value="F:ATP binding"/>
    <property type="evidence" value="ECO:0007669"/>
    <property type="project" value="UniProtKB-UniRule"/>
</dbReference>
<reference evidence="6 7" key="1">
    <citation type="submission" date="2015-01" db="EMBL/GenBank/DDBJ databases">
        <title>The Genome Sequence of Exophiala xenobiotica CBS118157.</title>
        <authorList>
            <consortium name="The Broad Institute Genomics Platform"/>
            <person name="Cuomo C."/>
            <person name="de Hoog S."/>
            <person name="Gorbushina A."/>
            <person name="Stielow B."/>
            <person name="Teixiera M."/>
            <person name="Abouelleil A."/>
            <person name="Chapman S.B."/>
            <person name="Priest M."/>
            <person name="Young S.K."/>
            <person name="Wortman J."/>
            <person name="Nusbaum C."/>
            <person name="Birren B."/>
        </authorList>
    </citation>
    <scope>NUCLEOTIDE SEQUENCE [LARGE SCALE GENOMIC DNA]</scope>
    <source>
        <strain evidence="6 7">CBS 118157</strain>
    </source>
</reference>
<dbReference type="Pfam" id="PF00069">
    <property type="entry name" value="Pkinase"/>
    <property type="match status" value="1"/>
</dbReference>
<dbReference type="SUPFAM" id="SSF56112">
    <property type="entry name" value="Protein kinase-like (PK-like)"/>
    <property type="match status" value="1"/>
</dbReference>
<proteinExistence type="predicted"/>
<evidence type="ECO:0000256" key="3">
    <source>
        <dbReference type="PROSITE-ProRule" id="PRU10141"/>
    </source>
</evidence>
<dbReference type="CDD" id="cd05117">
    <property type="entry name" value="STKc_CAMK"/>
    <property type="match status" value="1"/>
</dbReference>
<keyword evidence="7" id="KW-1185">Reference proteome</keyword>
<evidence type="ECO:0000259" key="5">
    <source>
        <dbReference type="PROSITE" id="PS50011"/>
    </source>
</evidence>
<feature type="compositionally biased region" description="Pro residues" evidence="4">
    <location>
        <begin position="715"/>
        <end position="725"/>
    </location>
</feature>
<evidence type="ECO:0000256" key="2">
    <source>
        <dbReference type="ARBA" id="ARBA00022840"/>
    </source>
</evidence>
<accession>A0A0D2CWI2</accession>
<dbReference type="InterPro" id="IPR027417">
    <property type="entry name" value="P-loop_NTPase"/>
</dbReference>
<gene>
    <name evidence="6" type="ORF">PV05_06852</name>
</gene>
<dbReference type="STRING" id="348802.A0A0D2CWI2"/>
<dbReference type="RefSeq" id="XP_013315081.1">
    <property type="nucleotide sequence ID" value="XM_013459627.1"/>
</dbReference>
<dbReference type="PANTHER" id="PTHR24347">
    <property type="entry name" value="SERINE/THREONINE-PROTEIN KINASE"/>
    <property type="match status" value="1"/>
</dbReference>
<feature type="compositionally biased region" description="Low complexity" evidence="4">
    <location>
        <begin position="116"/>
        <end position="132"/>
    </location>
</feature>
<feature type="region of interest" description="Disordered" evidence="4">
    <location>
        <begin position="93"/>
        <end position="143"/>
    </location>
</feature>
<dbReference type="PROSITE" id="PS00107">
    <property type="entry name" value="PROTEIN_KINASE_ATP"/>
    <property type="match status" value="1"/>
</dbReference>
<feature type="binding site" evidence="3">
    <location>
        <position position="1259"/>
    </location>
    <ligand>
        <name>ATP</name>
        <dbReference type="ChEBI" id="CHEBI:30616"/>
    </ligand>
</feature>
<feature type="compositionally biased region" description="Acidic residues" evidence="4">
    <location>
        <begin position="765"/>
        <end position="776"/>
    </location>
</feature>
<feature type="region of interest" description="Disordered" evidence="4">
    <location>
        <begin position="615"/>
        <end position="644"/>
    </location>
</feature>
<feature type="compositionally biased region" description="Polar residues" evidence="4">
    <location>
        <begin position="615"/>
        <end position="624"/>
    </location>
</feature>
<feature type="compositionally biased region" description="Basic and acidic residues" evidence="4">
    <location>
        <begin position="1010"/>
        <end position="1020"/>
    </location>
</feature>
<dbReference type="InterPro" id="IPR011009">
    <property type="entry name" value="Kinase-like_dom_sf"/>
</dbReference>
<evidence type="ECO:0000256" key="4">
    <source>
        <dbReference type="SAM" id="MobiDB-lite"/>
    </source>
</evidence>
<feature type="region of interest" description="Disordered" evidence="4">
    <location>
        <begin position="661"/>
        <end position="781"/>
    </location>
</feature>
<sequence>MAASDIIPQELSRAANACRQSFTECLSISRLMEDEWAENRLADFNLWDAGVGASAHPLASLDRRLMSHPEAYAIVQGLLKTLRTLVDRCRDSSAQTEAAQEHDATSLGDATDNDSENSSTQSSSSSTSSDRLSSQRERNSSRRVPLTDAIENVESVLDQLIRVGFAIRKFGTNARLQKADASFNPDDYDDFRHHLSLMLLIDQALRQLANVSDDKMKDGSLRSFIQTLVLNVDALDDQQRSSINHSGPNPHLLIFQVSKEQENLIHANLRRRHRFVSARKHGKKLAYRTIPQPPDIDVEQPEAQPTRPSGSARSGNTVAPEGNALKHSRDLASMAATSVSAGTVRLNQEALQTPRPAPQTATVISTTAQKLEYPRPPPVIGLMGFTCPCCLQTLPAALAERNRWRKHVSEDLAPYTCPFPSCPTPVVFYKTKDAWKSHLFQNHCAAEYWDCMACSKAGQSLTFPSVTEFELHTVQEHGDAVSATQLATLRRISHRTSPPPLEFCPLCYFRPEDKNGAILVDDLIDHVGDHIHDFSLESLPWAQDQSRPLQGNSVESWFERLDRTVTTDEGEELDLKSPDDRDIAYLNISLGSAEPETEPGELFIRNEYFDEAGSQKTSNAQMGHNTSNTATASSSSSTDQPVGSAALSDIDIRRDEEHPHLASDDFDSARGSDVAEASSLIDADELSMRRHSPVSQDSSRRPSMDFDQDQSTPSLIPPPPAPLNIPPSRARRALAARLARNSQTARLEQDEADSESETDNINATEDNDQDGSGADEAEQHPPPTFVKLWSACYDWKAHGHQWSSVRRSILQKWLNMAPTNMRLDPIDYVPSNNVHALDHQLTITRAAANDTADETFRSLYLLNLSGILDWRALFNDDWTDLEEAVRVARMAIDMAAGQKELRAVLLIDHISRLRRLSPHDLHGEAIEATELAVLAITEEDLLRAMWVDLRDRILSEFPPDRVAPLVGRLEVGVRMAQSQAPASDSARENRSSHPSAADATDFNVQQNEAVPDRYEKDRAGSKTPGRWRKFVHRVFGTTVYPKQVVNQKVEYVENVDKSSALLEKVKSSLAHSTLVFVQTEGAADSLSDFLRAQGCSAIAYHGGIFPGFRPGSIVVVCDNTTSTVHLPKVSEVISYDLSDDIDNYASRVSHVDPTQRPAVATTFFNRDNVSIARELANILIDARQEVPGFLETIARESEQKNDTIPPTNAKPTLSTIFQPDSYAKKSQYTFGKTIGAGSSAIVREAEINGTKVAVKIILKKSVKGKEDEVYQRIRLLRTLRHPNIAELIDWFESRDKFYMVIQLGTGGELFDRICDMGKLTEGDAIRTMKQALDVINYLHGREIVHRCLCPENFVYESRGEDSKLLLVGFNSVKFVPGHEKLNDMAGLFGYASPEVMLKQGHGKPADMWSLGVITYTLLCGYSPWRSENLADMVEECRSGRVVFHDRYWKDVSQSSKDFILTLLQPDPERRASAQEALEHPWITGKCGISDQNLIPEVRAYIAKEKFKRGIRLIMLAIRIEALKDQGDFHESVFREVVWAKMREHEATEKSLGLTISGVSQLRKD</sequence>
<dbReference type="Gene3D" id="1.10.510.10">
    <property type="entry name" value="Transferase(Phosphotransferase) domain 1"/>
    <property type="match status" value="1"/>
</dbReference>
<organism evidence="6 7">
    <name type="scientific">Exophiala xenobiotica</name>
    <dbReference type="NCBI Taxonomy" id="348802"/>
    <lineage>
        <taxon>Eukaryota</taxon>
        <taxon>Fungi</taxon>
        <taxon>Dikarya</taxon>
        <taxon>Ascomycota</taxon>
        <taxon>Pezizomycotina</taxon>
        <taxon>Eurotiomycetes</taxon>
        <taxon>Chaetothyriomycetidae</taxon>
        <taxon>Chaetothyriales</taxon>
        <taxon>Herpotrichiellaceae</taxon>
        <taxon>Exophiala</taxon>
    </lineage>
</organism>
<feature type="compositionally biased region" description="Polar residues" evidence="4">
    <location>
        <begin position="306"/>
        <end position="317"/>
    </location>
</feature>
<dbReference type="FunFam" id="1.10.510.10:FF:000571">
    <property type="entry name" value="Maternal embryonic leucine zipper kinase"/>
    <property type="match status" value="1"/>
</dbReference>